<feature type="region of interest" description="Disordered" evidence="1">
    <location>
        <begin position="59"/>
        <end position="79"/>
    </location>
</feature>
<protein>
    <recommendedName>
        <fullName evidence="4">Plasmid stabilization protein</fullName>
    </recommendedName>
</protein>
<evidence type="ECO:0008006" key="4">
    <source>
        <dbReference type="Google" id="ProtNLM"/>
    </source>
</evidence>
<gene>
    <name evidence="2" type="ORF">LQG66_01030</name>
</gene>
<dbReference type="RefSeq" id="WP_231322410.1">
    <property type="nucleotide sequence ID" value="NZ_CP088156.1"/>
</dbReference>
<keyword evidence="3" id="KW-1185">Reference proteome</keyword>
<sequence length="79" mass="8521">MTGKTRPISIRLATSEIEQMHARAHRLSANISGVIRDPIRTGLTGGDNKALADRLMRIRAPDRHSRTAGPGDPHAGSID</sequence>
<organism evidence="2 3">
    <name type="scientific">Bradyrhizobium ontarionense</name>
    <dbReference type="NCBI Taxonomy" id="2898149"/>
    <lineage>
        <taxon>Bacteria</taxon>
        <taxon>Pseudomonadati</taxon>
        <taxon>Pseudomonadota</taxon>
        <taxon>Alphaproteobacteria</taxon>
        <taxon>Hyphomicrobiales</taxon>
        <taxon>Nitrobacteraceae</taxon>
        <taxon>Bradyrhizobium</taxon>
    </lineage>
</organism>
<evidence type="ECO:0000256" key="1">
    <source>
        <dbReference type="SAM" id="MobiDB-lite"/>
    </source>
</evidence>
<dbReference type="Proteomes" id="UP001431010">
    <property type="component" value="Chromosome"/>
</dbReference>
<evidence type="ECO:0000313" key="2">
    <source>
        <dbReference type="EMBL" id="UFZ04936.1"/>
    </source>
</evidence>
<name>A0ABY3RC72_9BRAD</name>
<evidence type="ECO:0000313" key="3">
    <source>
        <dbReference type="Proteomes" id="UP001431010"/>
    </source>
</evidence>
<proteinExistence type="predicted"/>
<reference evidence="2" key="1">
    <citation type="journal article" date="2024" name="Antonie Van Leeuwenhoek">
        <title>Bradyrhizobium ontarionense sp. nov., a novel bacterial symbiont isolated from Aeschynomene indica (Indian jointvetch), harbours photosynthesis, nitrogen fixation and nitrous oxide (N2O) reductase genes.</title>
        <authorList>
            <person name="Bromfield E.S.P."/>
            <person name="Cloutier S."/>
        </authorList>
    </citation>
    <scope>NUCLEOTIDE SEQUENCE</scope>
    <source>
        <strain evidence="2">A19</strain>
    </source>
</reference>
<accession>A0ABY3RC72</accession>
<dbReference type="EMBL" id="CP088156">
    <property type="protein sequence ID" value="UFZ04936.1"/>
    <property type="molecule type" value="Genomic_DNA"/>
</dbReference>